<evidence type="ECO:0000313" key="3">
    <source>
        <dbReference type="Proteomes" id="UP000654670"/>
    </source>
</evidence>
<evidence type="ECO:0000313" key="2">
    <source>
        <dbReference type="EMBL" id="GGL53514.1"/>
    </source>
</evidence>
<dbReference type="EMBL" id="BMOK01000006">
    <property type="protein sequence ID" value="GGL53514.1"/>
    <property type="molecule type" value="Genomic_DNA"/>
</dbReference>
<dbReference type="RefSeq" id="WP_188802677.1">
    <property type="nucleotide sequence ID" value="NZ_BMOK01000006.1"/>
</dbReference>
<dbReference type="AlphaFoldDB" id="A0A917S2Y0"/>
<name>A0A917S2Y0_9BACL</name>
<gene>
    <name evidence="2" type="ORF">GCM10007968_17000</name>
</gene>
<comment type="caution">
    <text evidence="2">The sequence shown here is derived from an EMBL/GenBank/DDBJ whole genome shotgun (WGS) entry which is preliminary data.</text>
</comment>
<reference evidence="2" key="2">
    <citation type="submission" date="2020-09" db="EMBL/GenBank/DDBJ databases">
        <authorList>
            <person name="Sun Q."/>
            <person name="Ohkuma M."/>
        </authorList>
    </citation>
    <scope>NUCLEOTIDE SEQUENCE</scope>
    <source>
        <strain evidence="2">JCM 15325</strain>
    </source>
</reference>
<keyword evidence="1" id="KW-0812">Transmembrane</keyword>
<organism evidence="2 3">
    <name type="scientific">Sporolactobacillus putidus</name>
    <dbReference type="NCBI Taxonomy" id="492735"/>
    <lineage>
        <taxon>Bacteria</taxon>
        <taxon>Bacillati</taxon>
        <taxon>Bacillota</taxon>
        <taxon>Bacilli</taxon>
        <taxon>Bacillales</taxon>
        <taxon>Sporolactobacillaceae</taxon>
        <taxon>Sporolactobacillus</taxon>
    </lineage>
</organism>
<reference evidence="2" key="1">
    <citation type="journal article" date="2014" name="Int. J. Syst. Evol. Microbiol.">
        <title>Complete genome sequence of Corynebacterium casei LMG S-19264T (=DSM 44701T), isolated from a smear-ripened cheese.</title>
        <authorList>
            <consortium name="US DOE Joint Genome Institute (JGI-PGF)"/>
            <person name="Walter F."/>
            <person name="Albersmeier A."/>
            <person name="Kalinowski J."/>
            <person name="Ruckert C."/>
        </authorList>
    </citation>
    <scope>NUCLEOTIDE SEQUENCE</scope>
    <source>
        <strain evidence="2">JCM 15325</strain>
    </source>
</reference>
<feature type="transmembrane region" description="Helical" evidence="1">
    <location>
        <begin position="20"/>
        <end position="44"/>
    </location>
</feature>
<keyword evidence="1" id="KW-0472">Membrane</keyword>
<dbReference type="Proteomes" id="UP000654670">
    <property type="component" value="Unassembled WGS sequence"/>
</dbReference>
<dbReference type="SUPFAM" id="SSF110296">
    <property type="entry name" value="Oligoxyloglucan reducing end-specific cellobiohydrolase"/>
    <property type="match status" value="1"/>
</dbReference>
<dbReference type="InterPro" id="IPR015943">
    <property type="entry name" value="WD40/YVTN_repeat-like_dom_sf"/>
</dbReference>
<proteinExistence type="predicted"/>
<sequence>MGKNKENSQAGGSGKKSYQLVFWLLVAKIVFILMLVGLAVWLIYSVRFAGSSDRSAVHFNGALGSGYTGDGKKLWISASSGIVSYENGIWKKESSSLNPDGSQFLPIKNGYVRISPDGIEGQQKTLAGQEKAAFRLRGEGSGGVWAAGYASSALYRLKENENRVLFSFSDDGGRTWIEKELNGIRGRINAVAAHPRNTAAFAVATTQGLFLTDNRGRNFQTYLDGQNVSCVSYGFGSKVSLLAGTFGQQTGLYSIIPDAGKAINLDMGTVESDRLVRIVQNPVHDQESVVLTNSGDAYLTANGGQNWVVLAQKGRGLPGK</sequence>
<protein>
    <submittedName>
        <fullName evidence="2">Uncharacterized protein</fullName>
    </submittedName>
</protein>
<keyword evidence="3" id="KW-1185">Reference proteome</keyword>
<keyword evidence="1" id="KW-1133">Transmembrane helix</keyword>
<accession>A0A917S2Y0</accession>
<dbReference type="Gene3D" id="2.130.10.10">
    <property type="entry name" value="YVTN repeat-like/Quinoprotein amine dehydrogenase"/>
    <property type="match status" value="1"/>
</dbReference>
<evidence type="ECO:0000256" key="1">
    <source>
        <dbReference type="SAM" id="Phobius"/>
    </source>
</evidence>